<organism evidence="2 3">
    <name type="scientific">Ovis ammon polii</name>
    <dbReference type="NCBI Taxonomy" id="230172"/>
    <lineage>
        <taxon>Eukaryota</taxon>
        <taxon>Metazoa</taxon>
        <taxon>Chordata</taxon>
        <taxon>Craniata</taxon>
        <taxon>Vertebrata</taxon>
        <taxon>Euteleostomi</taxon>
        <taxon>Mammalia</taxon>
        <taxon>Eutheria</taxon>
        <taxon>Laurasiatheria</taxon>
        <taxon>Artiodactyla</taxon>
        <taxon>Ruminantia</taxon>
        <taxon>Pecora</taxon>
        <taxon>Bovidae</taxon>
        <taxon>Caprinae</taxon>
        <taxon>Ovis</taxon>
    </lineage>
</organism>
<reference evidence="2" key="1">
    <citation type="submission" date="2022-03" db="EMBL/GenBank/DDBJ databases">
        <title>Genomic analyses of argali, domestic sheep and their hybrids provide insights into chromosomal evolution, heterosis and genetic basis of agronomic traits.</title>
        <authorList>
            <person name="Li M."/>
        </authorList>
    </citation>
    <scope>NUCLEOTIDE SEQUENCE</scope>
    <source>
        <strain evidence="2">CAU-MHL-2022a</strain>
        <tissue evidence="2">Skin</tissue>
    </source>
</reference>
<accession>A0AAD4UHP0</accession>
<comment type="caution">
    <text evidence="2">The sequence shown here is derived from an EMBL/GenBank/DDBJ whole genome shotgun (WGS) entry which is preliminary data.</text>
</comment>
<dbReference type="AlphaFoldDB" id="A0AAD4UHP0"/>
<sequence length="136" mass="14676">MSDAVAASAFWEAQYCSVQTLTLHPDRRCPPCTEKKPEIQSTLGILLSGPAPEAQHPEQHHWDGTAGTAPEAKWLKGDWGLRPTVLAEVYEDHRSTLSPGRINHSENALCGCDSATSGVQGFGHRPRVSGARPVPV</sequence>
<evidence type="ECO:0000256" key="1">
    <source>
        <dbReference type="SAM" id="MobiDB-lite"/>
    </source>
</evidence>
<proteinExistence type="predicted"/>
<dbReference type="EMBL" id="JAKZEL010000005">
    <property type="protein sequence ID" value="KAI4543949.1"/>
    <property type="molecule type" value="Genomic_DNA"/>
</dbReference>
<evidence type="ECO:0000313" key="3">
    <source>
        <dbReference type="Proteomes" id="UP001214576"/>
    </source>
</evidence>
<protein>
    <submittedName>
        <fullName evidence="2">Uncharacterized protein</fullName>
    </submittedName>
</protein>
<feature type="region of interest" description="Disordered" evidence="1">
    <location>
        <begin position="48"/>
        <end position="69"/>
    </location>
</feature>
<evidence type="ECO:0000313" key="2">
    <source>
        <dbReference type="EMBL" id="KAI4543949.1"/>
    </source>
</evidence>
<name>A0AAD4UHP0_OVIAM</name>
<dbReference type="Proteomes" id="UP001214576">
    <property type="component" value="Unassembled WGS sequence"/>
</dbReference>
<gene>
    <name evidence="2" type="ORF">MG293_006743</name>
</gene>
<keyword evidence="3" id="KW-1185">Reference proteome</keyword>